<proteinExistence type="predicted"/>
<dbReference type="STRING" id="387005.A0A183HCT7"/>
<dbReference type="InterPro" id="IPR016095">
    <property type="entry name" value="Ribosomal_uL1_3-a/b-sand"/>
</dbReference>
<gene>
    <name evidence="1" type="ORF">OFLC_LOCUS5299</name>
</gene>
<reference evidence="1 2" key="2">
    <citation type="submission" date="2018-11" db="EMBL/GenBank/DDBJ databases">
        <authorList>
            <consortium name="Pathogen Informatics"/>
        </authorList>
    </citation>
    <scope>NUCLEOTIDE SEQUENCE [LARGE SCALE GENOMIC DNA]</scope>
</reference>
<sequence>MKGGEFSHLVVHLNCIEMNVSSDDCCEKDIPINTNDEVKMLAVLAQAREAVNVLVKVSEKNEKKMLFPEIDQLLHVQFVYKKPGTTHTGHILPHLLYEKGNTTVCLIMRDLDQSAKAKCDPDVDKQARLWAERLELEFGVTKDHVQKILTKRQLEREYHSYYDRRQLASAYDIFLVDVVVEKSVIRFCGKEFHKAKKIPLRVPIHPHKSLIKEIEKAYYTVTFPLFPFRTRT</sequence>
<dbReference type="WBParaSite" id="OFLC_0000529801-mRNA-1">
    <property type="protein sequence ID" value="OFLC_0000529801-mRNA-1"/>
    <property type="gene ID" value="OFLC_0000529801"/>
</dbReference>
<organism evidence="3">
    <name type="scientific">Onchocerca flexuosa</name>
    <dbReference type="NCBI Taxonomy" id="387005"/>
    <lineage>
        <taxon>Eukaryota</taxon>
        <taxon>Metazoa</taxon>
        <taxon>Ecdysozoa</taxon>
        <taxon>Nematoda</taxon>
        <taxon>Chromadorea</taxon>
        <taxon>Rhabditida</taxon>
        <taxon>Spirurina</taxon>
        <taxon>Spiruromorpha</taxon>
        <taxon>Filarioidea</taxon>
        <taxon>Onchocercidae</taxon>
        <taxon>Onchocerca</taxon>
    </lineage>
</organism>
<evidence type="ECO:0000313" key="1">
    <source>
        <dbReference type="EMBL" id="VDO42674.1"/>
    </source>
</evidence>
<accession>A0A183HCT7</accession>
<dbReference type="InterPro" id="IPR023674">
    <property type="entry name" value="Ribosomal_uL1-like"/>
</dbReference>
<dbReference type="Proteomes" id="UP000267606">
    <property type="component" value="Unassembled WGS sequence"/>
</dbReference>
<dbReference type="Pfam" id="PF00687">
    <property type="entry name" value="Ribosomal_L1"/>
    <property type="match status" value="1"/>
</dbReference>
<evidence type="ECO:0000313" key="3">
    <source>
        <dbReference type="WBParaSite" id="OFLC_0000529801-mRNA-1"/>
    </source>
</evidence>
<keyword evidence="2" id="KW-1185">Reference proteome</keyword>
<dbReference type="InterPro" id="IPR028364">
    <property type="entry name" value="Ribosomal_uL1/biogenesis"/>
</dbReference>
<name>A0A183HCT7_9BILA</name>
<dbReference type="EMBL" id="UZAJ01004484">
    <property type="protein sequence ID" value="VDO42674.1"/>
    <property type="molecule type" value="Genomic_DNA"/>
</dbReference>
<dbReference type="SUPFAM" id="SSF56808">
    <property type="entry name" value="Ribosomal protein L1"/>
    <property type="match status" value="1"/>
</dbReference>
<dbReference type="AlphaFoldDB" id="A0A183HCT7"/>
<evidence type="ECO:0000313" key="2">
    <source>
        <dbReference type="Proteomes" id="UP000267606"/>
    </source>
</evidence>
<dbReference type="Gene3D" id="3.40.50.790">
    <property type="match status" value="1"/>
</dbReference>
<protein>
    <submittedName>
        <fullName evidence="3">Uridine/cytidine kinase</fullName>
    </submittedName>
</protein>
<reference evidence="3" key="1">
    <citation type="submission" date="2016-06" db="UniProtKB">
        <authorList>
            <consortium name="WormBaseParasite"/>
        </authorList>
    </citation>
    <scope>IDENTIFICATION</scope>
</reference>